<proteinExistence type="predicted"/>
<dbReference type="AlphaFoldDB" id="R7Q8A7"/>
<accession>R7Q8A7</accession>
<evidence type="ECO:0000313" key="1">
    <source>
        <dbReference type="EMBL" id="CDF33611.1"/>
    </source>
</evidence>
<keyword evidence="2" id="KW-1185">Reference proteome</keyword>
<dbReference type="GeneID" id="17321146"/>
<dbReference type="KEGG" id="ccp:CHC_T00002148001"/>
<organism evidence="1 2">
    <name type="scientific">Chondrus crispus</name>
    <name type="common">Carrageen Irish moss</name>
    <name type="synonym">Polymorpha crispa</name>
    <dbReference type="NCBI Taxonomy" id="2769"/>
    <lineage>
        <taxon>Eukaryota</taxon>
        <taxon>Rhodophyta</taxon>
        <taxon>Florideophyceae</taxon>
        <taxon>Rhodymeniophycidae</taxon>
        <taxon>Gigartinales</taxon>
        <taxon>Gigartinaceae</taxon>
        <taxon>Chondrus</taxon>
    </lineage>
</organism>
<evidence type="ECO:0000313" key="2">
    <source>
        <dbReference type="Proteomes" id="UP000012073"/>
    </source>
</evidence>
<gene>
    <name evidence="1" type="ORF">CHC_T00002148001</name>
</gene>
<sequence length="41" mass="5060">MPLLGPERYGCLEDVRWRAMWGISFEIKSVEWVYWQMLKVR</sequence>
<dbReference type="EMBL" id="HG001651">
    <property type="protein sequence ID" value="CDF33611.1"/>
    <property type="molecule type" value="Genomic_DNA"/>
</dbReference>
<protein>
    <submittedName>
        <fullName evidence="1">Uncharacterized protein</fullName>
    </submittedName>
</protein>
<reference evidence="2" key="1">
    <citation type="journal article" date="2013" name="Proc. Natl. Acad. Sci. U.S.A.">
        <title>Genome structure and metabolic features in the red seaweed Chondrus crispus shed light on evolution of the Archaeplastida.</title>
        <authorList>
            <person name="Collen J."/>
            <person name="Porcel B."/>
            <person name="Carre W."/>
            <person name="Ball S.G."/>
            <person name="Chaparro C."/>
            <person name="Tonon T."/>
            <person name="Barbeyron T."/>
            <person name="Michel G."/>
            <person name="Noel B."/>
            <person name="Valentin K."/>
            <person name="Elias M."/>
            <person name="Artiguenave F."/>
            <person name="Arun A."/>
            <person name="Aury J.M."/>
            <person name="Barbosa-Neto J.F."/>
            <person name="Bothwell J.H."/>
            <person name="Bouget F.Y."/>
            <person name="Brillet L."/>
            <person name="Cabello-Hurtado F."/>
            <person name="Capella-Gutierrez S."/>
            <person name="Charrier B."/>
            <person name="Cladiere L."/>
            <person name="Cock J.M."/>
            <person name="Coelho S.M."/>
            <person name="Colleoni C."/>
            <person name="Czjzek M."/>
            <person name="Da Silva C."/>
            <person name="Delage L."/>
            <person name="Denoeud F."/>
            <person name="Deschamps P."/>
            <person name="Dittami S.M."/>
            <person name="Gabaldon T."/>
            <person name="Gachon C.M."/>
            <person name="Groisillier A."/>
            <person name="Herve C."/>
            <person name="Jabbari K."/>
            <person name="Katinka M."/>
            <person name="Kloareg B."/>
            <person name="Kowalczyk N."/>
            <person name="Labadie K."/>
            <person name="Leblanc C."/>
            <person name="Lopez P.J."/>
            <person name="McLachlan D.H."/>
            <person name="Meslet-Cladiere L."/>
            <person name="Moustafa A."/>
            <person name="Nehr Z."/>
            <person name="Nyvall Collen P."/>
            <person name="Panaud O."/>
            <person name="Partensky F."/>
            <person name="Poulain J."/>
            <person name="Rensing S.A."/>
            <person name="Rousvoal S."/>
            <person name="Samson G."/>
            <person name="Symeonidi A."/>
            <person name="Weissenbach J."/>
            <person name="Zambounis A."/>
            <person name="Wincker P."/>
            <person name="Boyen C."/>
        </authorList>
    </citation>
    <scope>NUCLEOTIDE SEQUENCE [LARGE SCALE GENOMIC DNA]</scope>
    <source>
        <strain evidence="2">cv. Stackhouse</strain>
    </source>
</reference>
<dbReference type="Gramene" id="CDF33611">
    <property type="protein sequence ID" value="CDF33611"/>
    <property type="gene ID" value="CHC_T00002148001"/>
</dbReference>
<name>R7Q8A7_CHOCR</name>
<dbReference type="RefSeq" id="XP_005713414.1">
    <property type="nucleotide sequence ID" value="XM_005713357.1"/>
</dbReference>
<dbReference type="Proteomes" id="UP000012073">
    <property type="component" value="Unassembled WGS sequence"/>
</dbReference>